<sequence length="176" mass="19200">MSPQDESEMNLMCHILMDDSHWLDSFQASVLTGEVKSKDAGMSAVGCIAMQSPSNSVPWESGHSIEVHLNRKKSNQDYDASKDFVMERGLQRSKSTDSLHNTNFGRRIITAPMSVVDQLPAPEFVAGTNSVIAAETMRMIAAVGSMHRSGSLGSAHPAAERLRDSYLPPVTSHARK</sequence>
<evidence type="ECO:0000256" key="1">
    <source>
        <dbReference type="SAM" id="MobiDB-lite"/>
    </source>
</evidence>
<evidence type="ECO:0000313" key="2">
    <source>
        <dbReference type="EMBL" id="CAD8628546.1"/>
    </source>
</evidence>
<dbReference type="EMBL" id="HBEZ01011304">
    <property type="protein sequence ID" value="CAD8628546.1"/>
    <property type="molecule type" value="Transcribed_RNA"/>
</dbReference>
<protein>
    <submittedName>
        <fullName evidence="2">Uncharacterized protein</fullName>
    </submittedName>
</protein>
<accession>A0A7S0M1M4</accession>
<proteinExistence type="predicted"/>
<reference evidence="2" key="1">
    <citation type="submission" date="2021-01" db="EMBL/GenBank/DDBJ databases">
        <authorList>
            <person name="Corre E."/>
            <person name="Pelletier E."/>
            <person name="Niang G."/>
            <person name="Scheremetjew M."/>
            <person name="Finn R."/>
            <person name="Kale V."/>
            <person name="Holt S."/>
            <person name="Cochrane G."/>
            <person name="Meng A."/>
            <person name="Brown T."/>
            <person name="Cohen L."/>
        </authorList>
    </citation>
    <scope>NUCLEOTIDE SEQUENCE</scope>
    <source>
        <strain evidence="2">CCAP979/52</strain>
    </source>
</reference>
<name>A0A7S0M1M4_9CRYP</name>
<organism evidence="2">
    <name type="scientific">Cryptomonas curvata</name>
    <dbReference type="NCBI Taxonomy" id="233186"/>
    <lineage>
        <taxon>Eukaryota</taxon>
        <taxon>Cryptophyceae</taxon>
        <taxon>Cryptomonadales</taxon>
        <taxon>Cryptomonadaceae</taxon>
        <taxon>Cryptomonas</taxon>
    </lineage>
</organism>
<feature type="region of interest" description="Disordered" evidence="1">
    <location>
        <begin position="148"/>
        <end position="176"/>
    </location>
</feature>
<dbReference type="AlphaFoldDB" id="A0A7S0M1M4"/>
<gene>
    <name evidence="2" type="ORF">CCUR1050_LOCUS6225</name>
</gene>